<dbReference type="EMBL" id="MBTF01000004">
    <property type="protein sequence ID" value="OOQ60829.1"/>
    <property type="molecule type" value="Genomic_DNA"/>
</dbReference>
<dbReference type="InterPro" id="IPR036412">
    <property type="entry name" value="HAD-like_sf"/>
</dbReference>
<dbReference type="Gene3D" id="1.10.150.400">
    <property type="match status" value="1"/>
</dbReference>
<dbReference type="Proteomes" id="UP000189739">
    <property type="component" value="Unassembled WGS sequence"/>
</dbReference>
<dbReference type="PANTHER" id="PTHR46191:SF2">
    <property type="entry name" value="HALOACID DEHALOGENASE-LIKE HYDROLASE DOMAIN-CONTAINING PROTEIN 3"/>
    <property type="match status" value="1"/>
</dbReference>
<dbReference type="SUPFAM" id="SSF56784">
    <property type="entry name" value="HAD-like"/>
    <property type="match status" value="1"/>
</dbReference>
<comment type="caution">
    <text evidence="1">The sequence shown here is derived from an EMBL/GenBank/DDBJ whole genome shotgun (WGS) entry which is preliminary data.</text>
</comment>
<organism evidence="1 2">
    <name type="scientific">Mucilaginibacter pedocola</name>
    <dbReference type="NCBI Taxonomy" id="1792845"/>
    <lineage>
        <taxon>Bacteria</taxon>
        <taxon>Pseudomonadati</taxon>
        <taxon>Bacteroidota</taxon>
        <taxon>Sphingobacteriia</taxon>
        <taxon>Sphingobacteriales</taxon>
        <taxon>Sphingobacteriaceae</taxon>
        <taxon>Mucilaginibacter</taxon>
    </lineage>
</organism>
<evidence type="ECO:0000313" key="2">
    <source>
        <dbReference type="Proteomes" id="UP000189739"/>
    </source>
</evidence>
<name>A0A1S9PIS3_9SPHI</name>
<dbReference type="OrthoDB" id="3669651at2"/>
<proteinExistence type="predicted"/>
<dbReference type="SFLD" id="SFLDG01129">
    <property type="entry name" value="C1.5:_HAD__Beta-PGM__Phosphata"/>
    <property type="match status" value="1"/>
</dbReference>
<protein>
    <submittedName>
        <fullName evidence="1">Dehalogenase</fullName>
    </submittedName>
</protein>
<dbReference type="RefSeq" id="WP_078347149.1">
    <property type="nucleotide sequence ID" value="NZ_MBTF01000004.1"/>
</dbReference>
<dbReference type="NCBIfam" id="TIGR01549">
    <property type="entry name" value="HAD-SF-IA-v1"/>
    <property type="match status" value="1"/>
</dbReference>
<dbReference type="InterPro" id="IPR023214">
    <property type="entry name" value="HAD_sf"/>
</dbReference>
<dbReference type="STRING" id="1792845.BC343_22950"/>
<accession>A0A1S9PIS3</accession>
<dbReference type="InterPro" id="IPR051828">
    <property type="entry name" value="HAD-like_hydrolase_domain"/>
</dbReference>
<reference evidence="1 2" key="1">
    <citation type="submission" date="2016-07" db="EMBL/GenBank/DDBJ databases">
        <title>Genomic analysis of zinc-resistant bacterium Mucilaginibacter pedocola TBZ30.</title>
        <authorList>
            <person name="Huang J."/>
            <person name="Tang J."/>
        </authorList>
    </citation>
    <scope>NUCLEOTIDE SEQUENCE [LARGE SCALE GENOMIC DNA]</scope>
    <source>
        <strain evidence="1 2">TBZ30</strain>
    </source>
</reference>
<dbReference type="AlphaFoldDB" id="A0A1S9PIS3"/>
<evidence type="ECO:0000313" key="1">
    <source>
        <dbReference type="EMBL" id="OOQ60829.1"/>
    </source>
</evidence>
<sequence>MPYYQHYSFDLWLTLIKSNPEFKAQRARYFQKHHNLFNKTEEEVARLFRRVDLLVNAVNEKSGKNIDADEMYLMVISLLNNGEANLDDVDMPHLEAKMEELLFSYPPQLFSRVTFSSLQHLKENSGATFSLLSNTGYITGKTLRKVLALHGLDNYFDFQLYSDEVGMSKPNPEFFKVMLKNVDIVNPGTTIPLAAIIHIGDNPKNDIVPAAAIGIDGLLINSNKNTILSLIN</sequence>
<dbReference type="Gene3D" id="3.40.50.1000">
    <property type="entry name" value="HAD superfamily/HAD-like"/>
    <property type="match status" value="1"/>
</dbReference>
<keyword evidence="2" id="KW-1185">Reference proteome</keyword>
<dbReference type="SFLD" id="SFLDS00003">
    <property type="entry name" value="Haloacid_Dehalogenase"/>
    <property type="match status" value="1"/>
</dbReference>
<dbReference type="Pfam" id="PF00702">
    <property type="entry name" value="Hydrolase"/>
    <property type="match status" value="1"/>
</dbReference>
<gene>
    <name evidence="1" type="ORF">BC343_22950</name>
</gene>
<dbReference type="PANTHER" id="PTHR46191">
    <property type="match status" value="1"/>
</dbReference>
<dbReference type="InterPro" id="IPR006439">
    <property type="entry name" value="HAD-SF_hydro_IA"/>
</dbReference>